<dbReference type="EMBL" id="JAAAWN010000018">
    <property type="protein sequence ID" value="NDV92178.1"/>
    <property type="molecule type" value="Genomic_DNA"/>
</dbReference>
<comment type="caution">
    <text evidence="2">The sequence shown here is derived from an EMBL/GenBank/DDBJ whole genome shotgun (WGS) entry which is preliminary data.</text>
</comment>
<dbReference type="AlphaFoldDB" id="A0A7X5RLL2"/>
<evidence type="ECO:0000256" key="1">
    <source>
        <dbReference type="SAM" id="Phobius"/>
    </source>
</evidence>
<feature type="transmembrane region" description="Helical" evidence="1">
    <location>
        <begin position="15"/>
        <end position="35"/>
    </location>
</feature>
<organism evidence="2 3">
    <name type="scientific">Alteromonas profundi</name>
    <dbReference type="NCBI Taxonomy" id="2696062"/>
    <lineage>
        <taxon>Bacteria</taxon>
        <taxon>Pseudomonadati</taxon>
        <taxon>Pseudomonadota</taxon>
        <taxon>Gammaproteobacteria</taxon>
        <taxon>Alteromonadales</taxon>
        <taxon>Alteromonadaceae</taxon>
        <taxon>Alteromonas/Salinimonas group</taxon>
        <taxon>Alteromonas</taxon>
    </lineage>
</organism>
<keyword evidence="1" id="KW-1133">Transmembrane helix</keyword>
<dbReference type="RefSeq" id="WP_163086537.1">
    <property type="nucleotide sequence ID" value="NZ_JAAAWN010000018.1"/>
</dbReference>
<dbReference type="InterPro" id="IPR012902">
    <property type="entry name" value="N_methyl_site"/>
</dbReference>
<protein>
    <submittedName>
        <fullName evidence="2">Prepilin-type N-terminal cleavage/methylation domain-containing protein</fullName>
    </submittedName>
</protein>
<name>A0A7X5RLL2_9ALTE</name>
<sequence length="174" mass="18760">MVYLPHRGFTLTESMVAVSIVAILTMLAAPSYLNWRQQSEFVAALRQSHLLLHQGRTHALSHRKTVNVAIDPSHAGCLGLTTGSTCNCHQVGECHIGGQEFRLTYATLNSRLEVAGDEKKTITFDGTHGMGFSSALSLSIVTDDYEGRVVVSNLGRSRMCSLANAIATSGIPKC</sequence>
<dbReference type="SUPFAM" id="SSF54523">
    <property type="entry name" value="Pili subunits"/>
    <property type="match status" value="1"/>
</dbReference>
<accession>A0A7X5RLL2</accession>
<keyword evidence="1" id="KW-0812">Transmembrane</keyword>
<proteinExistence type="predicted"/>
<keyword evidence="3" id="KW-1185">Reference proteome</keyword>
<dbReference type="InterPro" id="IPR045584">
    <property type="entry name" value="Pilin-like"/>
</dbReference>
<gene>
    <name evidence="2" type="ORF">GTH32_13435</name>
</gene>
<evidence type="ECO:0000313" key="3">
    <source>
        <dbReference type="Proteomes" id="UP000470213"/>
    </source>
</evidence>
<reference evidence="2 3" key="1">
    <citation type="submission" date="2020-01" db="EMBL/GenBank/DDBJ databases">
        <authorList>
            <person name="Chen J."/>
            <person name="Zhu S."/>
            <person name="Yang J."/>
        </authorList>
    </citation>
    <scope>NUCLEOTIDE SEQUENCE [LARGE SCALE GENOMIC DNA]</scope>
    <source>
        <strain evidence="2 3">345S023</strain>
    </source>
</reference>
<keyword evidence="1" id="KW-0472">Membrane</keyword>
<dbReference type="Gene3D" id="3.30.700.10">
    <property type="entry name" value="Glycoprotein, Type 4 Pilin"/>
    <property type="match status" value="1"/>
</dbReference>
<evidence type="ECO:0000313" key="2">
    <source>
        <dbReference type="EMBL" id="NDV92178.1"/>
    </source>
</evidence>
<dbReference type="NCBIfam" id="TIGR02532">
    <property type="entry name" value="IV_pilin_GFxxxE"/>
    <property type="match status" value="1"/>
</dbReference>
<dbReference type="Pfam" id="PF07963">
    <property type="entry name" value="N_methyl"/>
    <property type="match status" value="1"/>
</dbReference>
<dbReference type="Proteomes" id="UP000470213">
    <property type="component" value="Unassembled WGS sequence"/>
</dbReference>